<evidence type="ECO:0000256" key="1">
    <source>
        <dbReference type="ARBA" id="ARBA00008710"/>
    </source>
</evidence>
<protein>
    <submittedName>
        <fullName evidence="4">Cation-binding protein</fullName>
    </submittedName>
</protein>
<gene>
    <name evidence="4" type="ORF">BA062_38175</name>
</gene>
<dbReference type="Gene3D" id="2.30.110.10">
    <property type="entry name" value="Electron Transport, Fmn-binding Protein, Chain A"/>
    <property type="match status" value="1"/>
</dbReference>
<dbReference type="Proteomes" id="UP000247892">
    <property type="component" value="Unassembled WGS sequence"/>
</dbReference>
<dbReference type="OrthoDB" id="8225825at2"/>
<dbReference type="AlphaFoldDB" id="A0A318L8L9"/>
<sequence length="293" mass="32059">MPARVAPFNQPVVDEFRANGGRVGGPFDGGDLLLLTTVGAKSGHETTSPLAYLHIDGELVVVGSAGGGPRHPAWYHNLLAHPAVRVELGTETFGAIAVPAEGAERERLFEQVVARQPGFGDYQARTERALPVVVLRRPQRATEPAEVTTLAAKLVEIHTWLRAQLADLRGQADEYFAQRTGGPPGLSLQLRQHCLAFCEGLHFHHSGEDAVLLPNLERQYPHLRDAIARLRGEHGTVSRIKDELEKLLADITTADPARFLAELERMSAELTAHLDYEEEQLLPVLESVPFPPA</sequence>
<proteinExistence type="inferred from homology"/>
<dbReference type="PANTHER" id="PTHR39428:SF1">
    <property type="entry name" value="F420H(2)-DEPENDENT QUINONE REDUCTASE RV1261C"/>
    <property type="match status" value="1"/>
</dbReference>
<dbReference type="Pfam" id="PF01814">
    <property type="entry name" value="Hemerythrin"/>
    <property type="match status" value="1"/>
</dbReference>
<dbReference type="InterPro" id="IPR004378">
    <property type="entry name" value="F420H2_quin_Rdtase"/>
</dbReference>
<comment type="catalytic activity">
    <reaction evidence="2">
        <text>oxidized coenzyme F420-(gamma-L-Glu)(n) + a quinol + H(+) = reduced coenzyme F420-(gamma-L-Glu)(n) + a quinone</text>
        <dbReference type="Rhea" id="RHEA:39663"/>
        <dbReference type="Rhea" id="RHEA-COMP:12939"/>
        <dbReference type="Rhea" id="RHEA-COMP:14378"/>
        <dbReference type="ChEBI" id="CHEBI:15378"/>
        <dbReference type="ChEBI" id="CHEBI:24646"/>
        <dbReference type="ChEBI" id="CHEBI:132124"/>
        <dbReference type="ChEBI" id="CHEBI:133980"/>
        <dbReference type="ChEBI" id="CHEBI:139511"/>
    </reaction>
</comment>
<evidence type="ECO:0000313" key="5">
    <source>
        <dbReference type="Proteomes" id="UP000247892"/>
    </source>
</evidence>
<dbReference type="Gene3D" id="1.20.120.520">
    <property type="entry name" value="nmb1532 protein domain like"/>
    <property type="match status" value="1"/>
</dbReference>
<dbReference type="GO" id="GO:0070967">
    <property type="term" value="F:coenzyme F420 binding"/>
    <property type="evidence" value="ECO:0007669"/>
    <property type="project" value="TreeGrafter"/>
</dbReference>
<dbReference type="CDD" id="cd12108">
    <property type="entry name" value="Hr-like"/>
    <property type="match status" value="1"/>
</dbReference>
<reference evidence="4 5" key="1">
    <citation type="submission" date="2016-07" db="EMBL/GenBank/DDBJ databases">
        <title>Draft genome sequence of Prauserella sp. YIM 121212, isolated from alkaline soil.</title>
        <authorList>
            <person name="Ruckert C."/>
            <person name="Albersmeier A."/>
            <person name="Jiang C.-L."/>
            <person name="Jiang Y."/>
            <person name="Kalinowski J."/>
            <person name="Schneider O."/>
            <person name="Winkler A."/>
            <person name="Zotchev S.B."/>
        </authorList>
    </citation>
    <scope>NUCLEOTIDE SEQUENCE [LARGE SCALE GENOMIC DNA]</scope>
    <source>
        <strain evidence="4 5">YIM 121212</strain>
    </source>
</reference>
<comment type="similarity">
    <text evidence="1">Belongs to the F420H(2)-dependent quinone reductase family.</text>
</comment>
<dbReference type="NCBIfam" id="TIGR00026">
    <property type="entry name" value="hi_GC_TIGR00026"/>
    <property type="match status" value="1"/>
</dbReference>
<accession>A0A318L8L9</accession>
<dbReference type="GO" id="GO:0005886">
    <property type="term" value="C:plasma membrane"/>
    <property type="evidence" value="ECO:0007669"/>
    <property type="project" value="TreeGrafter"/>
</dbReference>
<organism evidence="4 5">
    <name type="scientific">Prauserella flavalba</name>
    <dbReference type="NCBI Taxonomy" id="1477506"/>
    <lineage>
        <taxon>Bacteria</taxon>
        <taxon>Bacillati</taxon>
        <taxon>Actinomycetota</taxon>
        <taxon>Actinomycetes</taxon>
        <taxon>Pseudonocardiales</taxon>
        <taxon>Pseudonocardiaceae</taxon>
        <taxon>Prauserella</taxon>
    </lineage>
</organism>
<dbReference type="GO" id="GO:0016491">
    <property type="term" value="F:oxidoreductase activity"/>
    <property type="evidence" value="ECO:0007669"/>
    <property type="project" value="InterPro"/>
</dbReference>
<dbReference type="InterPro" id="IPR012312">
    <property type="entry name" value="Hemerythrin-like"/>
</dbReference>
<evidence type="ECO:0000313" key="4">
    <source>
        <dbReference type="EMBL" id="PXY16861.1"/>
    </source>
</evidence>
<feature type="domain" description="Hemerythrin-like" evidence="3">
    <location>
        <begin position="151"/>
        <end position="285"/>
    </location>
</feature>
<dbReference type="EMBL" id="MASU01000033">
    <property type="protein sequence ID" value="PXY16861.1"/>
    <property type="molecule type" value="Genomic_DNA"/>
</dbReference>
<keyword evidence="5" id="KW-1185">Reference proteome</keyword>
<dbReference type="PANTHER" id="PTHR39428">
    <property type="entry name" value="F420H(2)-DEPENDENT QUINONE REDUCTASE RV1261C"/>
    <property type="match status" value="1"/>
</dbReference>
<dbReference type="InterPro" id="IPR012349">
    <property type="entry name" value="Split_barrel_FMN-bd"/>
</dbReference>
<dbReference type="Pfam" id="PF04075">
    <property type="entry name" value="F420H2_quin_red"/>
    <property type="match status" value="1"/>
</dbReference>
<comment type="caution">
    <text evidence="4">The sequence shown here is derived from an EMBL/GenBank/DDBJ whole genome shotgun (WGS) entry which is preliminary data.</text>
</comment>
<evidence type="ECO:0000259" key="3">
    <source>
        <dbReference type="Pfam" id="PF01814"/>
    </source>
</evidence>
<evidence type="ECO:0000256" key="2">
    <source>
        <dbReference type="ARBA" id="ARBA00049106"/>
    </source>
</evidence>
<name>A0A318L8L9_9PSEU</name>